<dbReference type="SUPFAM" id="SSF53098">
    <property type="entry name" value="Ribonuclease H-like"/>
    <property type="match status" value="1"/>
</dbReference>
<protein>
    <submittedName>
        <fullName evidence="2">S630 family transposase domain protein</fullName>
    </submittedName>
</protein>
<accession>A0ABZ2C1R0</accession>
<name>A0ABZ2C1R0_9PROT</name>
<dbReference type="InterPro" id="IPR036397">
    <property type="entry name" value="RNaseH_sf"/>
</dbReference>
<evidence type="ECO:0000313" key="2">
    <source>
        <dbReference type="EMBL" id="WVX66399.1"/>
    </source>
</evidence>
<gene>
    <name evidence="2" type="ORF">Bealeia1_00576</name>
</gene>
<dbReference type="Gene3D" id="3.30.420.10">
    <property type="entry name" value="Ribonuclease H-like superfamily/Ribonuclease H"/>
    <property type="match status" value="1"/>
</dbReference>
<dbReference type="Proteomes" id="UP001330434">
    <property type="component" value="Chromosome"/>
</dbReference>
<evidence type="ECO:0000259" key="1">
    <source>
        <dbReference type="Pfam" id="PF13358"/>
    </source>
</evidence>
<feature type="domain" description="Tc1-like transposase DDE" evidence="1">
    <location>
        <begin position="31"/>
        <end position="81"/>
    </location>
</feature>
<dbReference type="Pfam" id="PF13358">
    <property type="entry name" value="DDE_3"/>
    <property type="match status" value="1"/>
</dbReference>
<dbReference type="InterPro" id="IPR012337">
    <property type="entry name" value="RNaseH-like_sf"/>
</dbReference>
<sequence>MKPLIAKPWKSILRLCVRNIRRPQKFPYTISKETKQAAEDYEIVLHYLPPYSPNLNPIERLWKVMNECVRNNRVFKSAAEFRKALDEFFAKWPQIASSMVDRINDNFQILNKASSS</sequence>
<keyword evidence="3" id="KW-1185">Reference proteome</keyword>
<reference evidence="2 3" key="1">
    <citation type="journal article" date="2024" name="Environ. Microbiol.">
        <title>Novel evolutionary insights on the interactions of the Holosporales (Alphaproteobacteria) with eukaryotic hosts from comparative genomics.</title>
        <authorList>
            <person name="Giovannini M."/>
            <person name="Petroni G."/>
            <person name="Castelli M."/>
        </authorList>
    </citation>
    <scope>NUCLEOTIDE SEQUENCE [LARGE SCALE GENOMIC DNA]</scope>
    <source>
        <strain evidence="2 3">US_Bl 15I1</strain>
    </source>
</reference>
<proteinExistence type="predicted"/>
<organism evidence="2 3">
    <name type="scientific">Candidatus Bealeia paramacronuclearis</name>
    <dbReference type="NCBI Taxonomy" id="1921001"/>
    <lineage>
        <taxon>Bacteria</taxon>
        <taxon>Pseudomonadati</taxon>
        <taxon>Pseudomonadota</taxon>
        <taxon>Alphaproteobacteria</taxon>
        <taxon>Holosporales</taxon>
        <taxon>Holosporaceae</taxon>
        <taxon>Candidatus Bealeia</taxon>
    </lineage>
</organism>
<evidence type="ECO:0000313" key="3">
    <source>
        <dbReference type="Proteomes" id="UP001330434"/>
    </source>
</evidence>
<dbReference type="EMBL" id="CP133270">
    <property type="protein sequence ID" value="WVX66399.1"/>
    <property type="molecule type" value="Genomic_DNA"/>
</dbReference>
<dbReference type="InterPro" id="IPR038717">
    <property type="entry name" value="Tc1-like_DDE_dom"/>
</dbReference>